<evidence type="ECO:0000313" key="4">
    <source>
        <dbReference type="Proteomes" id="UP000250086"/>
    </source>
</evidence>
<dbReference type="Gene3D" id="3.50.50.60">
    <property type="entry name" value="FAD/NAD(P)-binding domain"/>
    <property type="match status" value="1"/>
</dbReference>
<feature type="domain" description="FAD dependent oxidoreductase" evidence="2">
    <location>
        <begin position="37"/>
        <end position="397"/>
    </location>
</feature>
<dbReference type="PANTHER" id="PTHR13847">
    <property type="entry name" value="SARCOSINE DEHYDROGENASE-RELATED"/>
    <property type="match status" value="1"/>
</dbReference>
<keyword evidence="4" id="KW-1185">Reference proteome</keyword>
<dbReference type="InterPro" id="IPR006076">
    <property type="entry name" value="FAD-dep_OxRdtase"/>
</dbReference>
<dbReference type="Gene3D" id="3.30.9.10">
    <property type="entry name" value="D-Amino Acid Oxidase, subunit A, domain 2"/>
    <property type="match status" value="1"/>
</dbReference>
<protein>
    <submittedName>
        <fullName evidence="3">Gamma-glutamylputrescine oxidoreductase</fullName>
        <ecNumber evidence="3">1.4.3.-</ecNumber>
    </submittedName>
</protein>
<dbReference type="PANTHER" id="PTHR13847:SF281">
    <property type="entry name" value="FAD DEPENDENT OXIDOREDUCTASE DOMAIN-CONTAINING PROTEIN"/>
    <property type="match status" value="1"/>
</dbReference>
<dbReference type="SUPFAM" id="SSF51905">
    <property type="entry name" value="FAD/NAD(P)-binding domain"/>
    <property type="match status" value="1"/>
</dbReference>
<evidence type="ECO:0000259" key="2">
    <source>
        <dbReference type="Pfam" id="PF01266"/>
    </source>
</evidence>
<dbReference type="Pfam" id="PF01266">
    <property type="entry name" value="DAO"/>
    <property type="match status" value="1"/>
</dbReference>
<dbReference type="Proteomes" id="UP000250086">
    <property type="component" value="Unassembled WGS sequence"/>
</dbReference>
<dbReference type="GO" id="GO:0005737">
    <property type="term" value="C:cytoplasm"/>
    <property type="evidence" value="ECO:0007669"/>
    <property type="project" value="TreeGrafter"/>
</dbReference>
<dbReference type="AlphaFoldDB" id="A0A2X0V286"/>
<dbReference type="GO" id="GO:0016491">
    <property type="term" value="F:oxidoreductase activity"/>
    <property type="evidence" value="ECO:0007669"/>
    <property type="project" value="UniProtKB-KW"/>
</dbReference>
<sequence length="443" mass="49481">MSFIQLPQQCGISPWFALNRYKDYKFASREDLKKDYDYIVVGAGFGGVSAAYRLVENHPSCSVLLLDADSIGNGSSGRNAGFVSVAQIARAIVGPQRFTTEDQKWLIKLNGIAVDRILKIKKEKNLDFIWRQDGMYKAVRELRNQHKLDDLARTFDALGISYEQVDTDDLCQRLGTDFYKKALFLKETYLNNPSEAIRALSTALPENVTVLENTAVCHVSEGEIPYVVLDDGTQIKCRKIILTISAYLKHFYRQHSKNITAIHSFAGMTRPLNDDELQQFKDVKPWGITGTHPSSATVRFTHDNRLFVRTDISYARNLNINPARMYKALEVIKKAYDKRFTKLTHVPFEYVYGGLISFTGNTCPFFGEVGKNVVAGVSGEGSGVTRAAILGNYLADLVTGVKSEELNYILNKYTPSYLPPDPLRTIGAIGAIGYNNLIAGAEL</sequence>
<dbReference type="RefSeq" id="WP_113742912.1">
    <property type="nucleotide sequence ID" value="NZ_UAPV01000001.1"/>
</dbReference>
<organism evidence="3 4">
    <name type="scientific">Anaerobiospirillum thomasii</name>
    <dbReference type="NCBI Taxonomy" id="179995"/>
    <lineage>
        <taxon>Bacteria</taxon>
        <taxon>Pseudomonadati</taxon>
        <taxon>Pseudomonadota</taxon>
        <taxon>Gammaproteobacteria</taxon>
        <taxon>Aeromonadales</taxon>
        <taxon>Succinivibrionaceae</taxon>
        <taxon>Anaerobiospirillum</taxon>
    </lineage>
</organism>
<dbReference type="EMBL" id="UAPV01000001">
    <property type="protein sequence ID" value="SPT68634.1"/>
    <property type="molecule type" value="Genomic_DNA"/>
</dbReference>
<proteinExistence type="predicted"/>
<name>A0A2X0V286_9GAMM</name>
<dbReference type="InterPro" id="IPR036188">
    <property type="entry name" value="FAD/NAD-bd_sf"/>
</dbReference>
<gene>
    <name evidence="3" type="primary">puuB</name>
    <name evidence="3" type="ORF">NCTC13093_00015</name>
</gene>
<keyword evidence="1 3" id="KW-0560">Oxidoreductase</keyword>
<evidence type="ECO:0000313" key="3">
    <source>
        <dbReference type="EMBL" id="SPT68634.1"/>
    </source>
</evidence>
<reference evidence="3 4" key="1">
    <citation type="submission" date="2018-06" db="EMBL/GenBank/DDBJ databases">
        <authorList>
            <consortium name="Pathogen Informatics"/>
            <person name="Doyle S."/>
        </authorList>
    </citation>
    <scope>NUCLEOTIDE SEQUENCE [LARGE SCALE GENOMIC DNA]</scope>
    <source>
        <strain evidence="3 4">NCTC13093</strain>
    </source>
</reference>
<dbReference type="EC" id="1.4.3.-" evidence="3"/>
<evidence type="ECO:0000256" key="1">
    <source>
        <dbReference type="ARBA" id="ARBA00023002"/>
    </source>
</evidence>
<accession>A0A2X0V286</accession>